<feature type="domain" description="HTH lacI-type" evidence="4">
    <location>
        <begin position="2"/>
        <end position="56"/>
    </location>
</feature>
<dbReference type="Pfam" id="PF00356">
    <property type="entry name" value="LacI"/>
    <property type="match status" value="1"/>
</dbReference>
<dbReference type="SUPFAM" id="SSF53822">
    <property type="entry name" value="Periplasmic binding protein-like I"/>
    <property type="match status" value="1"/>
</dbReference>
<evidence type="ECO:0000313" key="6">
    <source>
        <dbReference type="Proteomes" id="UP000002255"/>
    </source>
</evidence>
<keyword evidence="1" id="KW-0805">Transcription regulation</keyword>
<evidence type="ECO:0000256" key="3">
    <source>
        <dbReference type="ARBA" id="ARBA00023163"/>
    </source>
</evidence>
<dbReference type="PANTHER" id="PTHR30146">
    <property type="entry name" value="LACI-RELATED TRANSCRIPTIONAL REPRESSOR"/>
    <property type="match status" value="1"/>
</dbReference>
<dbReference type="RefSeq" id="WP_012879509.1">
    <property type="nucleotide sequence ID" value="NC_013530.1"/>
</dbReference>
<dbReference type="eggNOG" id="COG1609">
    <property type="taxonomic scope" value="Bacteria"/>
</dbReference>
<evidence type="ECO:0000256" key="1">
    <source>
        <dbReference type="ARBA" id="ARBA00023015"/>
    </source>
</evidence>
<evidence type="ECO:0000259" key="4">
    <source>
        <dbReference type="PROSITE" id="PS50932"/>
    </source>
</evidence>
<organism evidence="5 6">
    <name type="scientific">Xylanimonas cellulosilytica (strain DSM 15894 / JCM 12276 / CECT 5975 / KCTC 9989 / LMG 20990 / NBRC 107835 / XIL07)</name>
    <dbReference type="NCBI Taxonomy" id="446471"/>
    <lineage>
        <taxon>Bacteria</taxon>
        <taxon>Bacillati</taxon>
        <taxon>Actinomycetota</taxon>
        <taxon>Actinomycetes</taxon>
        <taxon>Micrococcales</taxon>
        <taxon>Promicromonosporaceae</taxon>
        <taxon>Xylanimonas</taxon>
    </lineage>
</organism>
<dbReference type="InterPro" id="IPR046335">
    <property type="entry name" value="LacI/GalR-like_sensor"/>
</dbReference>
<keyword evidence="2" id="KW-0238">DNA-binding</keyword>
<evidence type="ECO:0000256" key="2">
    <source>
        <dbReference type="ARBA" id="ARBA00023125"/>
    </source>
</evidence>
<accession>D1BXX6</accession>
<dbReference type="InterPro" id="IPR000843">
    <property type="entry name" value="HTH_LacI"/>
</dbReference>
<dbReference type="HOGENOM" id="CLU_037628_6_0_11"/>
<dbReference type="GO" id="GO:0000976">
    <property type="term" value="F:transcription cis-regulatory region binding"/>
    <property type="evidence" value="ECO:0007669"/>
    <property type="project" value="TreeGrafter"/>
</dbReference>
<proteinExistence type="predicted"/>
<name>D1BXX6_XYLCX</name>
<dbReference type="STRING" id="446471.Xcel_2753"/>
<dbReference type="CDD" id="cd06267">
    <property type="entry name" value="PBP1_LacI_sugar_binding-like"/>
    <property type="match status" value="1"/>
</dbReference>
<reference evidence="5 6" key="2">
    <citation type="journal article" date="2010" name="Stand. Genomic Sci.">
        <title>Complete genome sequence of Xylanimonas cellulosilytica type strain (XIL07).</title>
        <authorList>
            <person name="Foster B."/>
            <person name="Pukall R."/>
            <person name="Abt B."/>
            <person name="Nolan M."/>
            <person name="Glavina Del Rio T."/>
            <person name="Chen F."/>
            <person name="Lucas S."/>
            <person name="Tice H."/>
            <person name="Pitluck S."/>
            <person name="Cheng J.-F."/>
            <person name="Chertkov O."/>
            <person name="Brettin T."/>
            <person name="Han C."/>
            <person name="Detter J.C."/>
            <person name="Bruce D."/>
            <person name="Goodwin L."/>
            <person name="Ivanova N."/>
            <person name="Mavromatis K."/>
            <person name="Pati A."/>
            <person name="Mikhailova N."/>
            <person name="Chen A."/>
            <person name="Palaniappan K."/>
            <person name="Land M."/>
            <person name="Hauser L."/>
            <person name="Chang Y.-J."/>
            <person name="Jeffries C.D."/>
            <person name="Chain P."/>
            <person name="Rohde M."/>
            <person name="Goeker M."/>
            <person name="Bristow J."/>
            <person name="Eisen J.A."/>
            <person name="Markowitz V."/>
            <person name="Hugenholtz P."/>
            <person name="Kyrpides N.C."/>
            <person name="Klenk H.-P."/>
            <person name="Lapidus A."/>
        </authorList>
    </citation>
    <scope>NUCLEOTIDE SEQUENCE [LARGE SCALE GENOMIC DNA]</scope>
    <source>
        <strain evidence="6">DSM 15894 / CECT 5975 / LMG 20990 / XIL07</strain>
    </source>
</reference>
<dbReference type="CDD" id="cd01392">
    <property type="entry name" value="HTH_LacI"/>
    <property type="match status" value="1"/>
</dbReference>
<dbReference type="OrthoDB" id="9798934at2"/>
<dbReference type="GO" id="GO:0003700">
    <property type="term" value="F:DNA-binding transcription factor activity"/>
    <property type="evidence" value="ECO:0007669"/>
    <property type="project" value="TreeGrafter"/>
</dbReference>
<dbReference type="InterPro" id="IPR010982">
    <property type="entry name" value="Lambda_DNA-bd_dom_sf"/>
</dbReference>
<dbReference type="AlphaFoldDB" id="D1BXX6"/>
<keyword evidence="5" id="KW-0413">Isomerase</keyword>
<dbReference type="GO" id="GO:0008784">
    <property type="term" value="F:alanine racemase activity"/>
    <property type="evidence" value="ECO:0007669"/>
    <property type="project" value="UniProtKB-EC"/>
</dbReference>
<dbReference type="EMBL" id="CP001821">
    <property type="protein sequence ID" value="ACZ31767.1"/>
    <property type="molecule type" value="Genomic_DNA"/>
</dbReference>
<evidence type="ECO:0000313" key="5">
    <source>
        <dbReference type="EMBL" id="ACZ31767.1"/>
    </source>
</evidence>
<dbReference type="Gene3D" id="3.40.50.2300">
    <property type="match status" value="2"/>
</dbReference>
<protein>
    <submittedName>
        <fullName evidence="5">Transcriptional regulator, LacI family</fullName>
        <ecNumber evidence="5">5.1.1.1</ecNumber>
    </submittedName>
</protein>
<dbReference type="PANTHER" id="PTHR30146:SF109">
    <property type="entry name" value="HTH-TYPE TRANSCRIPTIONAL REGULATOR GALS"/>
    <property type="match status" value="1"/>
</dbReference>
<dbReference type="SMART" id="SM00354">
    <property type="entry name" value="HTH_LACI"/>
    <property type="match status" value="1"/>
</dbReference>
<dbReference type="Pfam" id="PF13377">
    <property type="entry name" value="Peripla_BP_3"/>
    <property type="match status" value="1"/>
</dbReference>
<dbReference type="Gene3D" id="1.10.260.40">
    <property type="entry name" value="lambda repressor-like DNA-binding domains"/>
    <property type="match status" value="1"/>
</dbReference>
<dbReference type="EC" id="5.1.1.1" evidence="5"/>
<sequence>MTSAHEVARLAGVSVSTVSRALGSPDLVAPATRERVTAAAAQLDYRPNPSARGLRLGRTHTLGLVVPDLENPFFTSIVKAVEGRARYAGYSLIVADSEEEAENEPELVATLRHRTDGVVLASLRSDDDAVRAMVGDAPAVVVNRYVPGLPSVTADDADGAAQVFAHLRALGHRRIAVGGGPETSRSGLERLHGLRAAAARHDDVELIELGSFPPYYSGGAAVADLAVACGATAVIAHNDVMAAGIVGRARDRGIDVPGDLSVAGFDDSAVATVLSPALTTVRVPRTRLGRRAVDLLVAQVEDRDRGAAVVPDAPQILAVDLVIRGSSAEPAQRPTPSVDAALGR</sequence>
<dbReference type="PROSITE" id="PS50932">
    <property type="entry name" value="HTH_LACI_2"/>
    <property type="match status" value="1"/>
</dbReference>
<dbReference type="Proteomes" id="UP000002255">
    <property type="component" value="Chromosome"/>
</dbReference>
<keyword evidence="3" id="KW-0804">Transcription</keyword>
<keyword evidence="6" id="KW-1185">Reference proteome</keyword>
<dbReference type="KEGG" id="xce:Xcel_2753"/>
<reference evidence="6" key="1">
    <citation type="submission" date="2009-11" db="EMBL/GenBank/DDBJ databases">
        <title>The complete chromosome of Xylanimonas cellulosilytica DSM 15894.</title>
        <authorList>
            <consortium name="US DOE Joint Genome Institute (JGI-PGF)"/>
            <person name="Lucas S."/>
            <person name="Copeland A."/>
            <person name="Lapidus A."/>
            <person name="Glavina del Rio T."/>
            <person name="Dalin E."/>
            <person name="Tice H."/>
            <person name="Bruce D."/>
            <person name="Goodwin L."/>
            <person name="Pitluck S."/>
            <person name="Kyrpides N."/>
            <person name="Mavromatis K."/>
            <person name="Ivanova N."/>
            <person name="Mikhailova N."/>
            <person name="Foster B."/>
            <person name="Clum A."/>
            <person name="Brettin T."/>
            <person name="Detter J.C."/>
            <person name="Han C."/>
            <person name="Larimer F."/>
            <person name="Land M."/>
            <person name="Hauser L."/>
            <person name="Markowitz V."/>
            <person name="Cheng J.F."/>
            <person name="Hugenholtz P."/>
            <person name="Woyke T."/>
            <person name="Wu D."/>
            <person name="Gehrich-Schroeter G."/>
            <person name="Schneider S."/>
            <person name="Pukall S.R."/>
            <person name="Klenk H.P."/>
            <person name="Eisen J.A."/>
        </authorList>
    </citation>
    <scope>NUCLEOTIDE SEQUENCE [LARGE SCALE GENOMIC DNA]</scope>
    <source>
        <strain evidence="6">DSM 15894 / CECT 5975 / LMG 20990 / XIL07</strain>
    </source>
</reference>
<dbReference type="InterPro" id="IPR028082">
    <property type="entry name" value="Peripla_BP_I"/>
</dbReference>
<dbReference type="SUPFAM" id="SSF47413">
    <property type="entry name" value="lambda repressor-like DNA-binding domains"/>
    <property type="match status" value="1"/>
</dbReference>
<gene>
    <name evidence="5" type="ordered locus">Xcel_2753</name>
</gene>